<evidence type="ECO:0000313" key="2">
    <source>
        <dbReference type="EMBL" id="CDW45157.1"/>
    </source>
</evidence>
<protein>
    <submittedName>
        <fullName evidence="2">Uncharacterized protein</fullName>
    </submittedName>
</protein>
<reference evidence="2" key="1">
    <citation type="submission" date="2014-05" db="EMBL/GenBank/DDBJ databases">
        <authorList>
            <person name="Chronopoulou M."/>
        </authorList>
    </citation>
    <scope>NUCLEOTIDE SEQUENCE</scope>
    <source>
        <tissue evidence="2">Whole organism</tissue>
    </source>
</reference>
<keyword evidence="1" id="KW-0472">Membrane</keyword>
<feature type="non-terminal residue" evidence="2">
    <location>
        <position position="1"/>
    </location>
</feature>
<organism evidence="2">
    <name type="scientific">Lepeophtheirus salmonis</name>
    <name type="common">Salmon louse</name>
    <name type="synonym">Caligus salmonis</name>
    <dbReference type="NCBI Taxonomy" id="72036"/>
    <lineage>
        <taxon>Eukaryota</taxon>
        <taxon>Metazoa</taxon>
        <taxon>Ecdysozoa</taxon>
        <taxon>Arthropoda</taxon>
        <taxon>Crustacea</taxon>
        <taxon>Multicrustacea</taxon>
        <taxon>Hexanauplia</taxon>
        <taxon>Copepoda</taxon>
        <taxon>Siphonostomatoida</taxon>
        <taxon>Caligidae</taxon>
        <taxon>Lepeophtheirus</taxon>
    </lineage>
</organism>
<name>A0A0K2V4U1_LEPSM</name>
<keyword evidence="1" id="KW-1133">Transmembrane helix</keyword>
<proteinExistence type="predicted"/>
<dbReference type="EMBL" id="HACA01027796">
    <property type="protein sequence ID" value="CDW45157.1"/>
    <property type="molecule type" value="Transcribed_RNA"/>
</dbReference>
<dbReference type="AlphaFoldDB" id="A0A0K2V4U1"/>
<keyword evidence="1" id="KW-0812">Transmembrane</keyword>
<feature type="transmembrane region" description="Helical" evidence="1">
    <location>
        <begin position="6"/>
        <end position="23"/>
    </location>
</feature>
<accession>A0A0K2V4U1</accession>
<evidence type="ECO:0000256" key="1">
    <source>
        <dbReference type="SAM" id="Phobius"/>
    </source>
</evidence>
<sequence>RVCFCSFLESVSTILLLLNRGFLFKKKILFKRFLLAGERLLFAHLKTVNTPSLLNLELHSLILWLYVGT</sequence>